<proteinExistence type="inferred from homology"/>
<dbReference type="PANTHER" id="PTHR10513:SF24">
    <property type="entry name" value="THYMIDINE KINASE 2, MITOCHONDRIAL"/>
    <property type="match status" value="1"/>
</dbReference>
<dbReference type="PIRSF" id="PIRSF000705">
    <property type="entry name" value="DNK"/>
    <property type="match status" value="1"/>
</dbReference>
<accession>A0AA85J418</accession>
<name>A0AA85J418_TRIRE</name>
<dbReference type="Gene3D" id="3.40.50.300">
    <property type="entry name" value="P-loop containing nucleotide triphosphate hydrolases"/>
    <property type="match status" value="1"/>
</dbReference>
<feature type="binding site" evidence="3">
    <location>
        <begin position="150"/>
        <end position="154"/>
    </location>
    <ligand>
        <name>ATP</name>
        <dbReference type="ChEBI" id="CHEBI:30616"/>
    </ligand>
</feature>
<keyword evidence="5" id="KW-1185">Reference proteome</keyword>
<protein>
    <recommendedName>
        <fullName evidence="4">Deoxynucleoside kinase domain-containing protein</fullName>
    </recommendedName>
</protein>
<dbReference type="AlphaFoldDB" id="A0AA85J418"/>
<dbReference type="CDD" id="cd01673">
    <property type="entry name" value="dNK"/>
    <property type="match status" value="1"/>
</dbReference>
<feature type="active site" description="Proton acceptor" evidence="2">
    <location>
        <position position="91"/>
    </location>
</feature>
<reference evidence="5" key="1">
    <citation type="submission" date="2022-06" db="EMBL/GenBank/DDBJ databases">
        <authorList>
            <person name="Berger JAMES D."/>
            <person name="Berger JAMES D."/>
        </authorList>
    </citation>
    <scope>NUCLEOTIDE SEQUENCE [LARGE SCALE GENOMIC DNA]</scope>
</reference>
<evidence type="ECO:0000313" key="5">
    <source>
        <dbReference type="Proteomes" id="UP000050795"/>
    </source>
</evidence>
<sequence length="219" mass="25627">MTSKAEFRTVMVEGNIGCGKSTFLRFFQQLSPKTEVLHEPLYLWKDARGYDLFELMYQDASRWCVPFQAQVLVTLLDRQSKPPTKPVRLLERSIYSSRYCFTENMHNNGSISDADYEELLRIFQWVFKNKSIPIDLIVYLRASPTVCMERIRARKRSGEGDIPLEYLEELHKLHESWLIERRFGPLPAPLLVFDCNAALPELLSEYRSHKEEVMCGIQL</sequence>
<dbReference type="InterPro" id="IPR050566">
    <property type="entry name" value="Deoxyribonucleoside_kinase"/>
</dbReference>
<evidence type="ECO:0000256" key="1">
    <source>
        <dbReference type="ARBA" id="ARBA00007420"/>
    </source>
</evidence>
<evidence type="ECO:0000256" key="2">
    <source>
        <dbReference type="PIRSR" id="PIRSR000705-1"/>
    </source>
</evidence>
<evidence type="ECO:0000259" key="4">
    <source>
        <dbReference type="Pfam" id="PF01712"/>
    </source>
</evidence>
<dbReference type="WBParaSite" id="TREG1_127360.2">
    <property type="protein sequence ID" value="TREG1_127360.2"/>
    <property type="gene ID" value="TREG1_127360"/>
</dbReference>
<dbReference type="GO" id="GO:0005739">
    <property type="term" value="C:mitochondrion"/>
    <property type="evidence" value="ECO:0007669"/>
    <property type="project" value="TreeGrafter"/>
</dbReference>
<organism evidence="5 6">
    <name type="scientific">Trichobilharzia regenti</name>
    <name type="common">Nasal bird schistosome</name>
    <dbReference type="NCBI Taxonomy" id="157069"/>
    <lineage>
        <taxon>Eukaryota</taxon>
        <taxon>Metazoa</taxon>
        <taxon>Spiralia</taxon>
        <taxon>Lophotrochozoa</taxon>
        <taxon>Platyhelminthes</taxon>
        <taxon>Trematoda</taxon>
        <taxon>Digenea</taxon>
        <taxon>Strigeidida</taxon>
        <taxon>Schistosomatoidea</taxon>
        <taxon>Schistosomatidae</taxon>
        <taxon>Trichobilharzia</taxon>
    </lineage>
</organism>
<dbReference type="InterPro" id="IPR002624">
    <property type="entry name" value="DCK/DGK"/>
</dbReference>
<dbReference type="Pfam" id="PF01712">
    <property type="entry name" value="dNK"/>
    <property type="match status" value="1"/>
</dbReference>
<reference evidence="6" key="2">
    <citation type="submission" date="2023-11" db="UniProtKB">
        <authorList>
            <consortium name="WormBaseParasite"/>
        </authorList>
    </citation>
    <scope>IDENTIFICATION</scope>
</reference>
<dbReference type="SUPFAM" id="SSF52540">
    <property type="entry name" value="P-loop containing nucleoside triphosphate hydrolases"/>
    <property type="match status" value="1"/>
</dbReference>
<keyword evidence="3" id="KW-0067">ATP-binding</keyword>
<feature type="domain" description="Deoxynucleoside kinase" evidence="4">
    <location>
        <begin position="11"/>
        <end position="214"/>
    </location>
</feature>
<comment type="similarity">
    <text evidence="1">Belongs to the DCK/DGK family.</text>
</comment>
<evidence type="ECO:0000256" key="3">
    <source>
        <dbReference type="PIRSR" id="PIRSR000705-3"/>
    </source>
</evidence>
<dbReference type="Proteomes" id="UP000050795">
    <property type="component" value="Unassembled WGS sequence"/>
</dbReference>
<dbReference type="InterPro" id="IPR031314">
    <property type="entry name" value="DNK_dom"/>
</dbReference>
<dbReference type="GO" id="GO:0019136">
    <property type="term" value="F:deoxynucleoside kinase activity"/>
    <property type="evidence" value="ECO:0007669"/>
    <property type="project" value="InterPro"/>
</dbReference>
<keyword evidence="3" id="KW-0547">Nucleotide-binding</keyword>
<dbReference type="PANTHER" id="PTHR10513">
    <property type="entry name" value="DEOXYNUCLEOSIDE KINASE"/>
    <property type="match status" value="1"/>
</dbReference>
<dbReference type="InterPro" id="IPR027417">
    <property type="entry name" value="P-loop_NTPase"/>
</dbReference>
<evidence type="ECO:0000313" key="6">
    <source>
        <dbReference type="WBParaSite" id="TREG1_127360.2"/>
    </source>
</evidence>
<dbReference type="GO" id="GO:0005524">
    <property type="term" value="F:ATP binding"/>
    <property type="evidence" value="ECO:0007669"/>
    <property type="project" value="UniProtKB-KW"/>
</dbReference>
<feature type="binding site" evidence="3">
    <location>
        <begin position="14"/>
        <end position="22"/>
    </location>
    <ligand>
        <name>ATP</name>
        <dbReference type="ChEBI" id="CHEBI:30616"/>
    </ligand>
</feature>